<keyword evidence="3" id="KW-0201">Cytochrome c-type biogenesis</keyword>
<dbReference type="GO" id="GO:0020037">
    <property type="term" value="F:heme binding"/>
    <property type="evidence" value="ECO:0007669"/>
    <property type="project" value="InterPro"/>
</dbReference>
<feature type="transmembrane region" description="Helical" evidence="6">
    <location>
        <begin position="766"/>
        <end position="783"/>
    </location>
</feature>
<evidence type="ECO:0000256" key="3">
    <source>
        <dbReference type="ARBA" id="ARBA00022748"/>
    </source>
</evidence>
<feature type="domain" description="ResB-like" evidence="8">
    <location>
        <begin position="340"/>
        <end position="418"/>
    </location>
</feature>
<organism evidence="9 10">
    <name type="scientific">Parvicella tangerina</name>
    <dbReference type="NCBI Taxonomy" id="2829795"/>
    <lineage>
        <taxon>Bacteria</taxon>
        <taxon>Pseudomonadati</taxon>
        <taxon>Bacteroidota</taxon>
        <taxon>Flavobacteriia</taxon>
        <taxon>Flavobacteriales</taxon>
        <taxon>Parvicellaceae</taxon>
        <taxon>Parvicella</taxon>
    </lineage>
</organism>
<keyword evidence="10" id="KW-1185">Reference proteome</keyword>
<gene>
    <name evidence="9" type="primary">ccsA</name>
    <name evidence="9" type="ORF">CRYO30217_03192</name>
</gene>
<dbReference type="InterPro" id="IPR002541">
    <property type="entry name" value="Cyt_c_assembly"/>
</dbReference>
<feature type="transmembrane region" description="Helical" evidence="6">
    <location>
        <begin position="940"/>
        <end position="961"/>
    </location>
</feature>
<evidence type="ECO:0000259" key="8">
    <source>
        <dbReference type="Pfam" id="PF05140"/>
    </source>
</evidence>
<dbReference type="Pfam" id="PF01578">
    <property type="entry name" value="Cytochrom_C_asm"/>
    <property type="match status" value="1"/>
</dbReference>
<feature type="domain" description="Cytochrome c assembly protein" evidence="7">
    <location>
        <begin position="825"/>
        <end position="1024"/>
    </location>
</feature>
<dbReference type="RefSeq" id="WP_258543380.1">
    <property type="nucleotide sequence ID" value="NZ_OU015584.1"/>
</dbReference>
<comment type="subcellular location">
    <subcellularLocation>
        <location evidence="1">Membrane</location>
        <topology evidence="1">Multi-pass membrane protein</topology>
    </subcellularLocation>
</comment>
<evidence type="ECO:0000313" key="10">
    <source>
        <dbReference type="Proteomes" id="UP000683507"/>
    </source>
</evidence>
<dbReference type="Proteomes" id="UP000683507">
    <property type="component" value="Chromosome"/>
</dbReference>
<feature type="transmembrane region" description="Helical" evidence="6">
    <location>
        <begin position="893"/>
        <end position="919"/>
    </location>
</feature>
<feature type="transmembrane region" description="Helical" evidence="6">
    <location>
        <begin position="79"/>
        <end position="100"/>
    </location>
</feature>
<feature type="transmembrane region" description="Helical" evidence="6">
    <location>
        <begin position="795"/>
        <end position="819"/>
    </location>
</feature>
<keyword evidence="4 6" id="KW-1133">Transmembrane helix</keyword>
<evidence type="ECO:0000256" key="5">
    <source>
        <dbReference type="ARBA" id="ARBA00023136"/>
    </source>
</evidence>
<name>A0A916JQ34_9FLAO</name>
<protein>
    <submittedName>
        <fullName evidence="9">Cytochrome c biogenesis protein CcsA</fullName>
    </submittedName>
</protein>
<evidence type="ECO:0000313" key="9">
    <source>
        <dbReference type="EMBL" id="CAG5086592.1"/>
    </source>
</evidence>
<dbReference type="GO" id="GO:0017004">
    <property type="term" value="P:cytochrome complex assembly"/>
    <property type="evidence" value="ECO:0007669"/>
    <property type="project" value="UniProtKB-KW"/>
</dbReference>
<dbReference type="PANTHER" id="PTHR30071">
    <property type="entry name" value="HEME EXPORTER PROTEIN C"/>
    <property type="match status" value="1"/>
</dbReference>
<feature type="transmembrane region" description="Helical" evidence="6">
    <location>
        <begin position="1040"/>
        <end position="1060"/>
    </location>
</feature>
<accession>A0A916JQ34</accession>
<dbReference type="EMBL" id="OU015584">
    <property type="protein sequence ID" value="CAG5086592.1"/>
    <property type="molecule type" value="Genomic_DNA"/>
</dbReference>
<reference evidence="9" key="1">
    <citation type="submission" date="2021-04" db="EMBL/GenBank/DDBJ databases">
        <authorList>
            <person name="Rodrigo-Torres L."/>
            <person name="Arahal R. D."/>
            <person name="Lucena T."/>
        </authorList>
    </citation>
    <scope>NUCLEOTIDE SEQUENCE</scope>
    <source>
        <strain evidence="9">AS29M-1</strain>
    </source>
</reference>
<dbReference type="PANTHER" id="PTHR30071:SF1">
    <property type="entry name" value="CYTOCHROME B_B6 PROTEIN-RELATED"/>
    <property type="match status" value="1"/>
</dbReference>
<feature type="transmembrane region" description="Helical" evidence="6">
    <location>
        <begin position="831"/>
        <end position="849"/>
    </location>
</feature>
<sequence length="1070" mass="121965">MAKSSLLNTFISTRMMATLLLIFAVSIGSATFIEDYWDLEAAQRIVYHAWWFKTVILLLVVNFIGNIKRYQLLQRKKWSILLIHLGLIITIIGAAITHYFSFDGIVRVKEGEVVSKMWTMDPYFELQVINEESGKMYKHPMKLKPSSCPLLSNYFEFEIDPFQQGITKVEYVEFLQGRTLGAPIDSSENGINTLELVFEGMKSEYIPEGTYLEKDGYVLTYNNPQPDAINITGKDESLEIDFPEDVNRLSMETQLMDTLFAGKHPFKKRHLHSLPGLNIVLKAFHYKFDRPVVESDDGQDILKVKITHNGDSRTVSLWGGKDVPVQPEPYVIGGETFFLRFGKIEMELPFSIRLDDFILGTYPGSNRHSSYRSEVSVYPKGANPLESGEQYSIYMNNVLDYEGYRVFQESFDEVDGVQMSQFRVNYDYWGTKVTYLGYIVLSIGFIFSLFNKNSRFLELGKKLGKNKSKTALFTGLFALTSFSVFGQQDYKPVSQEHCDKFNELLVMSYTERIEPCNSLAYDLIRKLARKDAWNVEGTNFKLSPEQILLDMFIEPGFWADQKVIKFKAQTGLGKDLNVEGNFMSFTDLYDILDDSTSQYVQPKTFQIEHNGQQVSCTFDSLVSWAESKPMSKRNTYDKEVLKLNDKIGIFWQATQGHLLKIIPVKTSDKIKWVSWFDEEANIDFSQGNLAGGKKLTGAMLIRTYLNTLIEGKSTGDYSGADQVLDIIKIYQRKVYESKPGDLPSEELVALEIAYNKFNLFNRLRNIYSLLGLLLIPLTLIQRLGKNDRRWLKILINILIGVFALCFLAHTANLALRWYIIGHAPWSDGYEALTMIAWGVTLAGLVFTRYSKIVTGATALMAFLILMTAGHSQYDPQMSDLEPVLKSYWLNIHVAAITLSYSFFGLGFILSLINLGMMAFRSKKDLKNSNTIIAELSNVNEMTLTIGLVLATIGTFLGGVWANESWGRYWAWDAKEVWALVIVLVYAVVLHMRFVPGLRGKYALNLATLWSFSTVIMTFVGVNYYLTKGLHSYARGDAPAFAWWVWLIIFGLIGLSIFAWVKEKRIKKTKT</sequence>
<proteinExistence type="predicted"/>
<dbReference type="InterPro" id="IPR007816">
    <property type="entry name" value="ResB-like_domain"/>
</dbReference>
<evidence type="ECO:0000256" key="1">
    <source>
        <dbReference type="ARBA" id="ARBA00004141"/>
    </source>
</evidence>
<feature type="transmembrane region" description="Helical" evidence="6">
    <location>
        <begin position="46"/>
        <end position="67"/>
    </location>
</feature>
<evidence type="ECO:0000256" key="6">
    <source>
        <dbReference type="SAM" id="Phobius"/>
    </source>
</evidence>
<dbReference type="GO" id="GO:0005886">
    <property type="term" value="C:plasma membrane"/>
    <property type="evidence" value="ECO:0007669"/>
    <property type="project" value="TreeGrafter"/>
</dbReference>
<feature type="transmembrane region" description="Helical" evidence="6">
    <location>
        <begin position="856"/>
        <end position="873"/>
    </location>
</feature>
<feature type="transmembrane region" description="Helical" evidence="6">
    <location>
        <begin position="1001"/>
        <end position="1025"/>
    </location>
</feature>
<dbReference type="KEGG" id="ptan:CRYO30217_03192"/>
<keyword evidence="5 6" id="KW-0472">Membrane</keyword>
<dbReference type="AlphaFoldDB" id="A0A916JQ34"/>
<evidence type="ECO:0000259" key="7">
    <source>
        <dbReference type="Pfam" id="PF01578"/>
    </source>
</evidence>
<dbReference type="Pfam" id="PF05140">
    <property type="entry name" value="ResB"/>
    <property type="match status" value="1"/>
</dbReference>
<evidence type="ECO:0000256" key="2">
    <source>
        <dbReference type="ARBA" id="ARBA00022692"/>
    </source>
</evidence>
<feature type="transmembrane region" description="Helical" evidence="6">
    <location>
        <begin position="976"/>
        <end position="994"/>
    </location>
</feature>
<evidence type="ECO:0000256" key="4">
    <source>
        <dbReference type="ARBA" id="ARBA00022989"/>
    </source>
</evidence>
<dbReference type="InterPro" id="IPR045062">
    <property type="entry name" value="Cyt_c_biogenesis_CcsA/CcmC"/>
</dbReference>
<keyword evidence="2 6" id="KW-0812">Transmembrane</keyword>
<feature type="transmembrane region" description="Helical" evidence="6">
    <location>
        <begin position="433"/>
        <end position="450"/>
    </location>
</feature>